<accession>A0A6G0YLB6</accession>
<feature type="non-terminal residue" evidence="2">
    <location>
        <position position="1"/>
    </location>
</feature>
<name>A0A6G0YLB6_APHCR</name>
<sequence length="46" mass="5464">FSNSFKKNRENQKKSDGKTGIFTQNHFRPNRFLYMVVTQKLITVNT</sequence>
<organism evidence="2 3">
    <name type="scientific">Aphis craccivora</name>
    <name type="common">Cowpea aphid</name>
    <dbReference type="NCBI Taxonomy" id="307492"/>
    <lineage>
        <taxon>Eukaryota</taxon>
        <taxon>Metazoa</taxon>
        <taxon>Ecdysozoa</taxon>
        <taxon>Arthropoda</taxon>
        <taxon>Hexapoda</taxon>
        <taxon>Insecta</taxon>
        <taxon>Pterygota</taxon>
        <taxon>Neoptera</taxon>
        <taxon>Paraneoptera</taxon>
        <taxon>Hemiptera</taxon>
        <taxon>Sternorrhyncha</taxon>
        <taxon>Aphidomorpha</taxon>
        <taxon>Aphidoidea</taxon>
        <taxon>Aphididae</taxon>
        <taxon>Aphidini</taxon>
        <taxon>Aphis</taxon>
        <taxon>Aphis</taxon>
    </lineage>
</organism>
<dbReference type="AlphaFoldDB" id="A0A6G0YLB6"/>
<comment type="caution">
    <text evidence="2">The sequence shown here is derived from an EMBL/GenBank/DDBJ whole genome shotgun (WGS) entry which is preliminary data.</text>
</comment>
<feature type="region of interest" description="Disordered" evidence="1">
    <location>
        <begin position="1"/>
        <end position="23"/>
    </location>
</feature>
<keyword evidence="3" id="KW-1185">Reference proteome</keyword>
<feature type="compositionally biased region" description="Basic and acidic residues" evidence="1">
    <location>
        <begin position="7"/>
        <end position="17"/>
    </location>
</feature>
<protein>
    <submittedName>
        <fullName evidence="2">Uncharacterized protein</fullName>
    </submittedName>
</protein>
<evidence type="ECO:0000313" key="3">
    <source>
        <dbReference type="Proteomes" id="UP000478052"/>
    </source>
</evidence>
<reference evidence="2 3" key="1">
    <citation type="submission" date="2019-08" db="EMBL/GenBank/DDBJ databases">
        <title>Whole genome of Aphis craccivora.</title>
        <authorList>
            <person name="Voronova N.V."/>
            <person name="Shulinski R.S."/>
            <person name="Bandarenka Y.V."/>
            <person name="Zhorov D.G."/>
            <person name="Warner D."/>
        </authorList>
    </citation>
    <scope>NUCLEOTIDE SEQUENCE [LARGE SCALE GENOMIC DNA]</scope>
    <source>
        <strain evidence="2">180601</strain>
        <tissue evidence="2">Whole Body</tissue>
    </source>
</reference>
<gene>
    <name evidence="2" type="ORF">FWK35_00008229</name>
</gene>
<proteinExistence type="predicted"/>
<dbReference type="EMBL" id="VUJU01003430">
    <property type="protein sequence ID" value="KAF0757924.1"/>
    <property type="molecule type" value="Genomic_DNA"/>
</dbReference>
<evidence type="ECO:0000313" key="2">
    <source>
        <dbReference type="EMBL" id="KAF0757924.1"/>
    </source>
</evidence>
<dbReference type="Proteomes" id="UP000478052">
    <property type="component" value="Unassembled WGS sequence"/>
</dbReference>
<evidence type="ECO:0000256" key="1">
    <source>
        <dbReference type="SAM" id="MobiDB-lite"/>
    </source>
</evidence>